<feature type="region of interest" description="Disordered" evidence="1">
    <location>
        <begin position="17"/>
        <end position="61"/>
    </location>
</feature>
<feature type="compositionally biased region" description="Polar residues" evidence="1">
    <location>
        <begin position="1144"/>
        <end position="1157"/>
    </location>
</feature>
<feature type="domain" description="Myb-like" evidence="2">
    <location>
        <begin position="118"/>
        <end position="166"/>
    </location>
</feature>
<feature type="region of interest" description="Disordered" evidence="1">
    <location>
        <begin position="770"/>
        <end position="993"/>
    </location>
</feature>
<dbReference type="SUPFAM" id="SSF46689">
    <property type="entry name" value="Homeodomain-like"/>
    <property type="match status" value="1"/>
</dbReference>
<evidence type="ECO:0000313" key="4">
    <source>
        <dbReference type="Proteomes" id="UP000826234"/>
    </source>
</evidence>
<dbReference type="Pfam" id="PF15963">
    <property type="entry name" value="Myb_DNA-bind_7"/>
    <property type="match status" value="1"/>
</dbReference>
<comment type="caution">
    <text evidence="3">The sequence shown here is derived from an EMBL/GenBank/DDBJ whole genome shotgun (WGS) entry which is preliminary data.</text>
</comment>
<dbReference type="SMART" id="SM00717">
    <property type="entry name" value="SANT"/>
    <property type="match status" value="1"/>
</dbReference>
<feature type="compositionally biased region" description="Acidic residues" evidence="1">
    <location>
        <begin position="321"/>
        <end position="331"/>
    </location>
</feature>
<evidence type="ECO:0000313" key="3">
    <source>
        <dbReference type="EMBL" id="KAH0628047.1"/>
    </source>
</evidence>
<feature type="compositionally biased region" description="Basic residues" evidence="1">
    <location>
        <begin position="1162"/>
        <end position="1187"/>
    </location>
</feature>
<dbReference type="CDD" id="cd00167">
    <property type="entry name" value="SANT"/>
    <property type="match status" value="1"/>
</dbReference>
<sequence length="1762" mass="195987">MVIYKMCTLSKAVRSSLVEEKRTEKTSTVTQAKEPEERIVADHEDENEEDEDNEIGEEDGPLLVPRVKVAEDGSIILDEESLTVEVLRTKGQCVVEENDPIFERGSTTTYSSFRKSYYTKPWSEKETDMFFLAISMVGTDFSMISQLFPHRARTEIKNKFKREEKANGWRIDKAFKEKKPFDFDVFTKLLEKVLDNERKKKEKDAKCQCQKEKSSSEKKAHMSQKKRKEDLQSAGISDTEMEVDAETAEKENEVSPSILEQTEGQATTESVVIKKKRKKKKKHSEHETENLPEERTTSEEMAEGERLRKKRKNAPSIEVDSINEDDEELDVPDGVTHEESHSLVEEDPQCCIVNEEAEQDCISNIRDGVLIEAEPSELNVLEPSSEHHIGQPSVSPGTNKNCFKESSATQSDISVLDELDENQNAALPSLDEEVRETEIAITKNSTVEGQLYRTASDVTRASEKGDCPTDDISEVKISPPKSVGSVEKSTVEDKINEIIGPASEETNKASNGMESKSQQIQNAHVEKTEVRGRRQKPRPNIMKALGRKEASTHSNLDKPELVGAVEKNNDQDDVPNTTTVDTAEKDPRHLDTESLSHKKSTLQENSKQTVLKPAPLARGRIQRITPNLGRVVRRQGGAAKNTAAENGKTVEIAGEAEKTLIQPECNSSEFVNKNISEAIRYEANMLHCEVLQSKAIASTEKVGFTPTSPGKTPLEFENHEFKNTSLSSKSLYSVADHAARDSSLQQDQKYFFAETEDSLKSYCLSPKQNLGKAAEKEEPSQTGKELQGNKQESETTEESSVNISRKCSESSSLDEAANGENVPLSHLLEESSADAAEGVAPKNLHLSPPNLSGCEDGEPNKVLRSPNAQKNISLRSPSKQNSQGESKESVVQPTPTLRSRFHRPKPNVGRAVGRKETQSFKANEATVTLIEDEKSELQKPEPTTTSTVVEKPLHVSPAEALEKRSKGTEKVNLEDPQVPSTSHSILDPRPRDKPLFQESKLCTIKPAQLVRGWSQRARPSFGTIKDKKEELVSENISAPAEGEIMNIEMEIIKKGDLHPPLKCVSGNLVETVSTCESLRQKDSTDSTETVSPKRSRHSEKCDSLEETPGSKSQIKKEILKPLPVRRASQTLKGKQPRTLKQRENISASRAPSESENNQTEKRKPHHKMKPKVSKGRSLKSALRKKSRKESGSTKVSLVTLRASSQEEEGDDDDDDFELDYEVECFSPEEVNKAPVFVPKGLRSPNPVPVQIEETMEELEIYEDIAHEPCLTNELNIAAQPEIQGTKHSCPSQVVVKQEEQRKETGINDGSTEAAMTLLAMRDPVFQLNIATQEDVNRAVIEDPNTEPLDLEDRLQEENIELLPESLKNEPVSSFKVSTNTTEEQKVELEENLRLEELAQSSSAENHDLQLESAGPAMQKNNIKSENLVKETWEVTSELTASKFSPEAETSPTKLPCDLSANNVQVSSPVEHQLSPGEVAQVGISKYSSISANTNMTSVTGDIREHPTTEEEPTFILTLVEIPNDSEDCRDIPTSLPQTAAELLPAPVFFTPCDTGLAEPEREDRSVPELHVGEKEQPQSSGNVWAMLFDKAASTDKQVSRTLHAGKAERTEKQRHFVDTCKSLQSEQVGNTAVLPKTPLSRSYQRSLGFLPLICKNNNTDEEETTKGNKDSFQKTHEVISESAAKCPVSPQDKKEEIQENSSLPSAVPLPSKCEGESCSTVKVFSELLDREGSSKEQEKEEEPTKISEYFFSDIFMEVDDSE</sequence>
<feature type="region of interest" description="Disordered" evidence="1">
    <location>
        <begin position="459"/>
        <end position="609"/>
    </location>
</feature>
<feature type="compositionally biased region" description="Polar residues" evidence="1">
    <location>
        <begin position="866"/>
        <end position="897"/>
    </location>
</feature>
<dbReference type="PANTHER" id="PTHR22929">
    <property type="entry name" value="RNA POLYMERASE III TRANSCRIPTION INITIATION FACTOR B"/>
    <property type="match status" value="1"/>
</dbReference>
<feature type="region of interest" description="Disordered" evidence="1">
    <location>
        <begin position="1680"/>
        <end position="1713"/>
    </location>
</feature>
<protein>
    <recommendedName>
        <fullName evidence="2">Myb-like domain-containing protein</fullName>
    </recommendedName>
</protein>
<feature type="compositionally biased region" description="Basic residues" evidence="1">
    <location>
        <begin position="273"/>
        <end position="283"/>
    </location>
</feature>
<feature type="compositionally biased region" description="Basic and acidic residues" evidence="1">
    <location>
        <begin position="960"/>
        <end position="973"/>
    </location>
</feature>
<accession>A0ABQ7TE96</accession>
<feature type="compositionally biased region" description="Polar residues" evidence="1">
    <location>
        <begin position="508"/>
        <end position="522"/>
    </location>
</feature>
<evidence type="ECO:0000259" key="2">
    <source>
        <dbReference type="SMART" id="SM00717"/>
    </source>
</evidence>
<name>A0ABQ7TE96_PHRPL</name>
<proteinExistence type="predicted"/>
<feature type="region of interest" description="Disordered" evidence="1">
    <location>
        <begin position="1079"/>
        <end position="1215"/>
    </location>
</feature>
<dbReference type="Proteomes" id="UP000826234">
    <property type="component" value="Unassembled WGS sequence"/>
</dbReference>
<feature type="compositionally biased region" description="Basic and acidic residues" evidence="1">
    <location>
        <begin position="33"/>
        <end position="42"/>
    </location>
</feature>
<feature type="compositionally biased region" description="Acidic residues" evidence="1">
    <location>
        <begin position="43"/>
        <end position="60"/>
    </location>
</feature>
<dbReference type="InterPro" id="IPR009057">
    <property type="entry name" value="Homeodomain-like_sf"/>
</dbReference>
<keyword evidence="4" id="KW-1185">Reference proteome</keyword>
<feature type="compositionally biased region" description="Polar residues" evidence="1">
    <location>
        <begin position="254"/>
        <end position="270"/>
    </location>
</feature>
<feature type="compositionally biased region" description="Basic and acidic residues" evidence="1">
    <location>
        <begin position="582"/>
        <end position="596"/>
    </location>
</feature>
<organism evidence="3 4">
    <name type="scientific">Phrynosoma platyrhinos</name>
    <name type="common">Desert horned lizard</name>
    <dbReference type="NCBI Taxonomy" id="52577"/>
    <lineage>
        <taxon>Eukaryota</taxon>
        <taxon>Metazoa</taxon>
        <taxon>Chordata</taxon>
        <taxon>Craniata</taxon>
        <taxon>Vertebrata</taxon>
        <taxon>Euteleostomi</taxon>
        <taxon>Lepidosauria</taxon>
        <taxon>Squamata</taxon>
        <taxon>Bifurcata</taxon>
        <taxon>Unidentata</taxon>
        <taxon>Episquamata</taxon>
        <taxon>Toxicofera</taxon>
        <taxon>Iguania</taxon>
        <taxon>Phrynosomatidae</taxon>
        <taxon>Phrynosomatinae</taxon>
        <taxon>Phrynosoma</taxon>
    </lineage>
</organism>
<feature type="compositionally biased region" description="Polar residues" evidence="1">
    <location>
        <begin position="798"/>
        <end position="813"/>
    </location>
</feature>
<evidence type="ECO:0000256" key="1">
    <source>
        <dbReference type="SAM" id="MobiDB-lite"/>
    </source>
</evidence>
<feature type="compositionally biased region" description="Polar residues" evidence="1">
    <location>
        <begin position="780"/>
        <end position="790"/>
    </location>
</feature>
<feature type="compositionally biased region" description="Basic and acidic residues" evidence="1">
    <location>
        <begin position="201"/>
        <end position="220"/>
    </location>
</feature>
<dbReference type="InterPro" id="IPR001005">
    <property type="entry name" value="SANT/Myb"/>
</dbReference>
<gene>
    <name evidence="3" type="ORF">JD844_008717</name>
</gene>
<feature type="compositionally biased region" description="Basic and acidic residues" evidence="1">
    <location>
        <begin position="284"/>
        <end position="306"/>
    </location>
</feature>
<dbReference type="InterPro" id="IPR039467">
    <property type="entry name" value="TFIIIB_B''_Myb"/>
</dbReference>
<reference evidence="3 4" key="1">
    <citation type="journal article" date="2022" name="Gigascience">
        <title>A chromosome-level genome assembly and annotation of the desert horned lizard, Phrynosoma platyrhinos, provides insight into chromosomal rearrangements among reptiles.</title>
        <authorList>
            <person name="Koochekian N."/>
            <person name="Ascanio A."/>
            <person name="Farleigh K."/>
            <person name="Card D.C."/>
            <person name="Schield D.R."/>
            <person name="Castoe T.A."/>
            <person name="Jezkova T."/>
        </authorList>
    </citation>
    <scope>NUCLEOTIDE SEQUENCE [LARGE SCALE GENOMIC DNA]</scope>
    <source>
        <strain evidence="3">NK-2021</strain>
    </source>
</reference>
<feature type="region of interest" description="Disordered" evidence="1">
    <location>
        <begin position="201"/>
        <end position="339"/>
    </location>
</feature>
<dbReference type="PANTHER" id="PTHR22929:SF0">
    <property type="entry name" value="TRANSCRIPTION FACTOR TFIIIB COMPONENT B'' HOMOLOG"/>
    <property type="match status" value="1"/>
</dbReference>
<feature type="compositionally biased region" description="Acidic residues" evidence="1">
    <location>
        <begin position="1205"/>
        <end position="1215"/>
    </location>
</feature>
<feature type="compositionally biased region" description="Basic and acidic residues" evidence="1">
    <location>
        <begin position="546"/>
        <end position="560"/>
    </location>
</feature>
<dbReference type="EMBL" id="JAIPUX010000439">
    <property type="protein sequence ID" value="KAH0628047.1"/>
    <property type="molecule type" value="Genomic_DNA"/>
</dbReference>